<comment type="caution">
    <text evidence="2">The sequence shown here is derived from an EMBL/GenBank/DDBJ whole genome shotgun (WGS) entry which is preliminary data.</text>
</comment>
<dbReference type="Proteomes" id="UP000077726">
    <property type="component" value="Unassembled WGS sequence"/>
</dbReference>
<evidence type="ECO:0000313" key="2">
    <source>
        <dbReference type="EMBL" id="OAM42187.1"/>
    </source>
</evidence>
<evidence type="ECO:0000256" key="1">
    <source>
        <dbReference type="SAM" id="SignalP"/>
    </source>
</evidence>
<dbReference type="EMBL" id="LXSQ01000019">
    <property type="protein sequence ID" value="OAM42187.1"/>
    <property type="molecule type" value="Genomic_DNA"/>
</dbReference>
<evidence type="ECO:0000313" key="3">
    <source>
        <dbReference type="Proteomes" id="UP000077726"/>
    </source>
</evidence>
<name>A0A1B6VY28_9NEIS</name>
<feature type="chain" id="PRO_5008590512" evidence="1">
    <location>
        <begin position="20"/>
        <end position="144"/>
    </location>
</feature>
<keyword evidence="3" id="KW-1185">Reference proteome</keyword>
<dbReference type="OrthoDB" id="9830264at2"/>
<gene>
    <name evidence="2" type="ORF">A7Q00_07495</name>
</gene>
<proteinExistence type="predicted"/>
<reference evidence="3" key="1">
    <citation type="submission" date="2016-05" db="EMBL/GenBank/DDBJ databases">
        <title>Draft genome of Corynebacterium afermentans subsp. afermentans LCDC 88199T.</title>
        <authorList>
            <person name="Bernier A.-M."/>
            <person name="Bernard K."/>
        </authorList>
    </citation>
    <scope>NUCLEOTIDE SEQUENCE [LARGE SCALE GENOMIC DNA]</scope>
    <source>
        <strain evidence="3">NML130454</strain>
    </source>
</reference>
<dbReference type="AlphaFoldDB" id="A0A1B6VY28"/>
<dbReference type="RefSeq" id="WP_064089959.1">
    <property type="nucleotide sequence ID" value="NZ_LXSQ01000019.1"/>
</dbReference>
<sequence>MRIRSLILSLLLATPFAAAGNLECNQVQEGMPTIYRCIYHGNLAQAYTALSTSRSDDRILRFNFPHMPRQLPARNFTYRSHNLYDEDGDGKNEIYPLELTIRHQGSNRVQIDYMESNPGSIYSRKTLLRRKGRNVEIIIKDYAA</sequence>
<organism evidence="2 3">
    <name type="scientific">Eikenella halliae</name>
    <dbReference type="NCBI Taxonomy" id="1795832"/>
    <lineage>
        <taxon>Bacteria</taxon>
        <taxon>Pseudomonadati</taxon>
        <taxon>Pseudomonadota</taxon>
        <taxon>Betaproteobacteria</taxon>
        <taxon>Neisseriales</taxon>
        <taxon>Neisseriaceae</taxon>
        <taxon>Eikenella</taxon>
    </lineage>
</organism>
<protein>
    <submittedName>
        <fullName evidence="2">Uncharacterized protein</fullName>
    </submittedName>
</protein>
<accession>A0A1B6VY28</accession>
<dbReference type="STRING" id="1795832.A7Q00_07495"/>
<feature type="signal peptide" evidence="1">
    <location>
        <begin position="1"/>
        <end position="19"/>
    </location>
</feature>
<keyword evidence="1" id="KW-0732">Signal</keyword>